<reference evidence="6" key="1">
    <citation type="journal article" date="2015" name="Nature">
        <title>Complex archaea that bridge the gap between prokaryotes and eukaryotes.</title>
        <authorList>
            <person name="Spang A."/>
            <person name="Saw J.H."/>
            <person name="Jorgensen S.L."/>
            <person name="Zaremba-Niedzwiedzka K."/>
            <person name="Martijn J."/>
            <person name="Lind A.E."/>
            <person name="van Eijk R."/>
            <person name="Schleper C."/>
            <person name="Guy L."/>
            <person name="Ettema T.J."/>
        </authorList>
    </citation>
    <scope>NUCLEOTIDE SEQUENCE</scope>
</reference>
<protein>
    <recommendedName>
        <fullName evidence="5">HTH asnC-type domain-containing protein</fullName>
    </recommendedName>
</protein>
<evidence type="ECO:0000313" key="6">
    <source>
        <dbReference type="EMBL" id="KKN31004.1"/>
    </source>
</evidence>
<keyword evidence="4" id="KW-0472">Membrane</keyword>
<dbReference type="PANTHER" id="PTHR30154:SF34">
    <property type="entry name" value="TRANSCRIPTIONAL REGULATOR AZLB"/>
    <property type="match status" value="1"/>
</dbReference>
<name>A0A0F9PLE9_9ZZZZ</name>
<evidence type="ECO:0000256" key="3">
    <source>
        <dbReference type="ARBA" id="ARBA00023163"/>
    </source>
</evidence>
<dbReference type="PROSITE" id="PS50956">
    <property type="entry name" value="HTH_ASNC_2"/>
    <property type="match status" value="1"/>
</dbReference>
<dbReference type="InterPro" id="IPR000485">
    <property type="entry name" value="AsnC-type_HTH_dom"/>
</dbReference>
<dbReference type="SUPFAM" id="SSF46785">
    <property type="entry name" value="Winged helix' DNA-binding domain"/>
    <property type="match status" value="2"/>
</dbReference>
<keyword evidence="3" id="KW-0804">Transcription</keyword>
<dbReference type="GO" id="GO:0005829">
    <property type="term" value="C:cytosol"/>
    <property type="evidence" value="ECO:0007669"/>
    <property type="project" value="TreeGrafter"/>
</dbReference>
<dbReference type="AlphaFoldDB" id="A0A0F9PLE9"/>
<keyword evidence="1" id="KW-0805">Transcription regulation</keyword>
<evidence type="ECO:0000259" key="5">
    <source>
        <dbReference type="PROSITE" id="PS50956"/>
    </source>
</evidence>
<dbReference type="GO" id="GO:0043565">
    <property type="term" value="F:sequence-specific DNA binding"/>
    <property type="evidence" value="ECO:0007669"/>
    <property type="project" value="InterPro"/>
</dbReference>
<keyword evidence="4" id="KW-0812">Transmembrane</keyword>
<dbReference type="CDD" id="cd00090">
    <property type="entry name" value="HTH_ARSR"/>
    <property type="match status" value="1"/>
</dbReference>
<dbReference type="InterPro" id="IPR036390">
    <property type="entry name" value="WH_DNA-bd_sf"/>
</dbReference>
<organism evidence="6">
    <name type="scientific">marine sediment metagenome</name>
    <dbReference type="NCBI Taxonomy" id="412755"/>
    <lineage>
        <taxon>unclassified sequences</taxon>
        <taxon>metagenomes</taxon>
        <taxon>ecological metagenomes</taxon>
    </lineage>
</organism>
<evidence type="ECO:0000256" key="4">
    <source>
        <dbReference type="SAM" id="Phobius"/>
    </source>
</evidence>
<feature type="domain" description="HTH asnC-type" evidence="5">
    <location>
        <begin position="1"/>
        <end position="70"/>
    </location>
</feature>
<dbReference type="Pfam" id="PF13412">
    <property type="entry name" value="HTH_24"/>
    <property type="match status" value="2"/>
</dbReference>
<dbReference type="InterPro" id="IPR011991">
    <property type="entry name" value="ArsR-like_HTH"/>
</dbReference>
<dbReference type="SMART" id="SM00344">
    <property type="entry name" value="HTH_ASNC"/>
    <property type="match status" value="1"/>
</dbReference>
<dbReference type="Gene3D" id="1.10.10.10">
    <property type="entry name" value="Winged helix-like DNA-binding domain superfamily/Winged helix DNA-binding domain"/>
    <property type="match status" value="2"/>
</dbReference>
<feature type="transmembrane region" description="Helical" evidence="4">
    <location>
        <begin position="187"/>
        <end position="204"/>
    </location>
</feature>
<keyword evidence="4" id="KW-1133">Transmembrane helix</keyword>
<dbReference type="EMBL" id="LAZR01002364">
    <property type="protein sequence ID" value="KKN31004.1"/>
    <property type="molecule type" value="Genomic_DNA"/>
</dbReference>
<dbReference type="InterPro" id="IPR036388">
    <property type="entry name" value="WH-like_DNA-bd_sf"/>
</dbReference>
<sequence>MDEIDLIIIKKLIENSRVTYRELAEMVDMSITTIYKRINKLVDDGNINAFVARPSVIALKFLWVMIFGTSKAKSMDAVSKELGQHENIDFVGITGGKFLYIAGYLRNISELQDLSVYVSKTAQMNEPTIGIINTPYITTPEPLTTIDYKIIKSLNKDARKLITDIADDVGLSANTVRKRLNRMIKNNLVTLKIMHLIGFMVFLIL</sequence>
<proteinExistence type="predicted"/>
<accession>A0A0F9PLE9</accession>
<dbReference type="PANTHER" id="PTHR30154">
    <property type="entry name" value="LEUCINE-RESPONSIVE REGULATORY PROTEIN"/>
    <property type="match status" value="1"/>
</dbReference>
<comment type="caution">
    <text evidence="6">The sequence shown here is derived from an EMBL/GenBank/DDBJ whole genome shotgun (WGS) entry which is preliminary data.</text>
</comment>
<dbReference type="PRINTS" id="PR00033">
    <property type="entry name" value="HTHASNC"/>
</dbReference>
<gene>
    <name evidence="6" type="ORF">LCGC14_0828330</name>
</gene>
<evidence type="ECO:0000256" key="2">
    <source>
        <dbReference type="ARBA" id="ARBA00023125"/>
    </source>
</evidence>
<dbReference type="InterPro" id="IPR019888">
    <property type="entry name" value="Tscrpt_reg_AsnC-like"/>
</dbReference>
<keyword evidence="2" id="KW-0238">DNA-binding</keyword>
<dbReference type="GO" id="GO:0043200">
    <property type="term" value="P:response to amino acid"/>
    <property type="evidence" value="ECO:0007669"/>
    <property type="project" value="TreeGrafter"/>
</dbReference>
<evidence type="ECO:0000256" key="1">
    <source>
        <dbReference type="ARBA" id="ARBA00023015"/>
    </source>
</evidence>